<dbReference type="AlphaFoldDB" id="A0AB73IJR4"/>
<gene>
    <name evidence="1" type="ORF">J2793_005069</name>
</gene>
<evidence type="ECO:0000313" key="1">
    <source>
        <dbReference type="EMBL" id="MDP9649602.1"/>
    </source>
</evidence>
<dbReference type="Proteomes" id="UP001229486">
    <property type="component" value="Unassembled WGS sequence"/>
</dbReference>
<accession>A0AB73IJR4</accession>
<protein>
    <submittedName>
        <fullName evidence="1">Uncharacterized protein</fullName>
    </submittedName>
</protein>
<evidence type="ECO:0000313" key="2">
    <source>
        <dbReference type="Proteomes" id="UP001229486"/>
    </source>
</evidence>
<dbReference type="EMBL" id="JAURTK010000006">
    <property type="protein sequence ID" value="MDP9649602.1"/>
    <property type="molecule type" value="Genomic_DNA"/>
</dbReference>
<reference evidence="1" key="1">
    <citation type="submission" date="2023-07" db="EMBL/GenBank/DDBJ databases">
        <title>Sorghum-associated microbial communities from plants grown in Nebraska, USA.</title>
        <authorList>
            <person name="Schachtman D."/>
        </authorList>
    </citation>
    <scope>NUCLEOTIDE SEQUENCE</scope>
    <source>
        <strain evidence="1">DS1061</strain>
    </source>
</reference>
<name>A0AB73IJR4_9BURK</name>
<comment type="caution">
    <text evidence="1">The sequence shown here is derived from an EMBL/GenBank/DDBJ whole genome shotgun (WGS) entry which is preliminary data.</text>
</comment>
<organism evidence="1 2">
    <name type="scientific">Paraburkholderia caledonica</name>
    <dbReference type="NCBI Taxonomy" id="134536"/>
    <lineage>
        <taxon>Bacteria</taxon>
        <taxon>Pseudomonadati</taxon>
        <taxon>Pseudomonadota</taxon>
        <taxon>Betaproteobacteria</taxon>
        <taxon>Burkholderiales</taxon>
        <taxon>Burkholderiaceae</taxon>
        <taxon>Paraburkholderia</taxon>
    </lineage>
</organism>
<proteinExistence type="predicted"/>
<sequence>MSGALNYGNFYRHSATMLLVSAVPPSPDDLSP</sequence>